<dbReference type="GO" id="GO:0005576">
    <property type="term" value="C:extracellular region"/>
    <property type="evidence" value="ECO:0007669"/>
    <property type="project" value="TreeGrafter"/>
</dbReference>
<protein>
    <recommendedName>
        <fullName evidence="9">L,D-TPase catalytic domain-containing protein</fullName>
    </recommendedName>
</protein>
<proteinExistence type="inferred from homology"/>
<dbReference type="UniPathway" id="UPA00219"/>
<evidence type="ECO:0000256" key="7">
    <source>
        <dbReference type="PROSITE-ProRule" id="PRU01373"/>
    </source>
</evidence>
<dbReference type="RefSeq" id="WP_109810483.1">
    <property type="nucleotide sequence ID" value="NZ_QGKU01000015.1"/>
</dbReference>
<dbReference type="PANTHER" id="PTHR30582">
    <property type="entry name" value="L,D-TRANSPEPTIDASE"/>
    <property type="match status" value="1"/>
</dbReference>
<dbReference type="GO" id="GO:0071972">
    <property type="term" value="F:peptidoglycan L,D-transpeptidase activity"/>
    <property type="evidence" value="ECO:0007669"/>
    <property type="project" value="TreeGrafter"/>
</dbReference>
<dbReference type="SUPFAM" id="SSF141523">
    <property type="entry name" value="L,D-transpeptidase catalytic domain-like"/>
    <property type="match status" value="1"/>
</dbReference>
<name>A0A2V2LK82_9RHOB</name>
<keyword evidence="6 7" id="KW-0961">Cell wall biogenesis/degradation</keyword>
<evidence type="ECO:0000313" key="11">
    <source>
        <dbReference type="Proteomes" id="UP000245680"/>
    </source>
</evidence>
<evidence type="ECO:0000256" key="1">
    <source>
        <dbReference type="ARBA" id="ARBA00004752"/>
    </source>
</evidence>
<evidence type="ECO:0000256" key="3">
    <source>
        <dbReference type="ARBA" id="ARBA00022679"/>
    </source>
</evidence>
<dbReference type="GO" id="GO:0018104">
    <property type="term" value="P:peptidoglycan-protein cross-linking"/>
    <property type="evidence" value="ECO:0007669"/>
    <property type="project" value="TreeGrafter"/>
</dbReference>
<dbReference type="CDD" id="cd16913">
    <property type="entry name" value="YkuD_like"/>
    <property type="match status" value="1"/>
</dbReference>
<dbReference type="Proteomes" id="UP000245680">
    <property type="component" value="Unassembled WGS sequence"/>
</dbReference>
<dbReference type="OrthoDB" id="9795305at2"/>
<evidence type="ECO:0000256" key="4">
    <source>
        <dbReference type="ARBA" id="ARBA00022960"/>
    </source>
</evidence>
<feature type="chain" id="PRO_5015908483" description="L,D-TPase catalytic domain-containing protein" evidence="8">
    <location>
        <begin position="27"/>
        <end position="198"/>
    </location>
</feature>
<comment type="similarity">
    <text evidence="2">Belongs to the YkuD family.</text>
</comment>
<evidence type="ECO:0000256" key="2">
    <source>
        <dbReference type="ARBA" id="ARBA00005992"/>
    </source>
</evidence>
<evidence type="ECO:0000256" key="6">
    <source>
        <dbReference type="ARBA" id="ARBA00023316"/>
    </source>
</evidence>
<dbReference type="Pfam" id="PF03734">
    <property type="entry name" value="YkuD"/>
    <property type="match status" value="1"/>
</dbReference>
<dbReference type="AlphaFoldDB" id="A0A2V2LK82"/>
<feature type="active site" description="Proton donor/acceptor" evidence="7">
    <location>
        <position position="158"/>
    </location>
</feature>
<feature type="signal peptide" evidence="8">
    <location>
        <begin position="1"/>
        <end position="26"/>
    </location>
</feature>
<dbReference type="InterPro" id="IPR005490">
    <property type="entry name" value="LD_TPept_cat_dom"/>
</dbReference>
<keyword evidence="5 7" id="KW-0573">Peptidoglycan synthesis</keyword>
<evidence type="ECO:0000256" key="8">
    <source>
        <dbReference type="SAM" id="SignalP"/>
    </source>
</evidence>
<feature type="active site" description="Nucleophile" evidence="7">
    <location>
        <position position="174"/>
    </location>
</feature>
<dbReference type="InterPro" id="IPR038063">
    <property type="entry name" value="Transpep_catalytic_dom"/>
</dbReference>
<sequence>MTDPITRRRLMAGAAALGLTARAATAQTAPADAGATATADAPARAARNLAGFRSHDWREHFDNRATDLLLADTRTRTLHFWHRDGRPVQVFPTSVPISPELTRLGYTEITQKVEGPSWRPTPSMRERNPEWPAVVGPGPDNPLGSHALYLSWQYYRIHGTHDVRKIGRPSSDGCIGLFNEQIALLYDQVEVGAQVRLI</sequence>
<keyword evidence="3" id="KW-0808">Transferase</keyword>
<dbReference type="GO" id="GO:0016740">
    <property type="term" value="F:transferase activity"/>
    <property type="evidence" value="ECO:0007669"/>
    <property type="project" value="UniProtKB-KW"/>
</dbReference>
<dbReference type="InterPro" id="IPR050979">
    <property type="entry name" value="LD-transpeptidase"/>
</dbReference>
<comment type="pathway">
    <text evidence="1 7">Cell wall biogenesis; peptidoglycan biosynthesis.</text>
</comment>
<keyword evidence="11" id="KW-1185">Reference proteome</keyword>
<dbReference type="GO" id="GO:0008360">
    <property type="term" value="P:regulation of cell shape"/>
    <property type="evidence" value="ECO:0007669"/>
    <property type="project" value="UniProtKB-UniRule"/>
</dbReference>
<evidence type="ECO:0000256" key="5">
    <source>
        <dbReference type="ARBA" id="ARBA00022984"/>
    </source>
</evidence>
<comment type="caution">
    <text evidence="10">The sequence shown here is derived from an EMBL/GenBank/DDBJ whole genome shotgun (WGS) entry which is preliminary data.</text>
</comment>
<dbReference type="Gene3D" id="2.40.440.10">
    <property type="entry name" value="L,D-transpeptidase catalytic domain-like"/>
    <property type="match status" value="1"/>
</dbReference>
<organism evidence="10 11">
    <name type="scientific">Meridianimarinicoccus roseus</name>
    <dbReference type="NCBI Taxonomy" id="2072018"/>
    <lineage>
        <taxon>Bacteria</taxon>
        <taxon>Pseudomonadati</taxon>
        <taxon>Pseudomonadota</taxon>
        <taxon>Alphaproteobacteria</taxon>
        <taxon>Rhodobacterales</taxon>
        <taxon>Paracoccaceae</taxon>
        <taxon>Meridianimarinicoccus</taxon>
    </lineage>
</organism>
<dbReference type="InterPro" id="IPR006311">
    <property type="entry name" value="TAT_signal"/>
</dbReference>
<dbReference type="PROSITE" id="PS51318">
    <property type="entry name" value="TAT"/>
    <property type="match status" value="1"/>
</dbReference>
<feature type="domain" description="L,D-TPase catalytic" evidence="9">
    <location>
        <begin position="67"/>
        <end position="198"/>
    </location>
</feature>
<dbReference type="PROSITE" id="PS52029">
    <property type="entry name" value="LD_TPASE"/>
    <property type="match status" value="1"/>
</dbReference>
<reference evidence="10 11" key="1">
    <citation type="submission" date="2018-05" db="EMBL/GenBank/DDBJ databases">
        <title>Rhodobacteraceae gen. nov., sp. nov. isolated from sea water.</title>
        <authorList>
            <person name="Ren Y."/>
        </authorList>
    </citation>
    <scope>NUCLEOTIDE SEQUENCE [LARGE SCALE GENOMIC DNA]</scope>
    <source>
        <strain evidence="10 11">TG-679</strain>
    </source>
</reference>
<dbReference type="GO" id="GO:0071555">
    <property type="term" value="P:cell wall organization"/>
    <property type="evidence" value="ECO:0007669"/>
    <property type="project" value="UniProtKB-UniRule"/>
</dbReference>
<evidence type="ECO:0000313" key="10">
    <source>
        <dbReference type="EMBL" id="PWR03924.1"/>
    </source>
</evidence>
<keyword evidence="8" id="KW-0732">Signal</keyword>
<accession>A0A2V2LK82</accession>
<gene>
    <name evidence="10" type="ORF">DKT77_04220</name>
</gene>
<evidence type="ECO:0000259" key="9">
    <source>
        <dbReference type="PROSITE" id="PS52029"/>
    </source>
</evidence>
<dbReference type="EMBL" id="QGKU01000015">
    <property type="protein sequence ID" value="PWR03924.1"/>
    <property type="molecule type" value="Genomic_DNA"/>
</dbReference>
<keyword evidence="4 7" id="KW-0133">Cell shape</keyword>